<evidence type="ECO:0000256" key="1">
    <source>
        <dbReference type="SAM" id="MobiDB-lite"/>
    </source>
</evidence>
<reference evidence="2 3" key="1">
    <citation type="journal article" date="2011" name="J. Bacteriol.">
        <title>Genome sequence of strain IMCC3088, a proteorhodopsin-containing marine bacterium belonging to the OM60/NOR5 clade.</title>
        <authorList>
            <person name="Jang Y."/>
            <person name="Oh H.M."/>
            <person name="Kang I."/>
            <person name="Lee K."/>
            <person name="Yang S.J."/>
            <person name="Cho J.C."/>
        </authorList>
    </citation>
    <scope>NUCLEOTIDE SEQUENCE [LARGE SCALE GENOMIC DNA]</scope>
    <source>
        <strain evidence="2 3">IMCC3088</strain>
    </source>
</reference>
<keyword evidence="3" id="KW-1185">Reference proteome</keyword>
<organism evidence="2 3">
    <name type="scientific">Aequoribacter fuscus</name>
    <dbReference type="NCBI Taxonomy" id="2518989"/>
    <lineage>
        <taxon>Bacteria</taxon>
        <taxon>Pseudomonadati</taxon>
        <taxon>Pseudomonadota</taxon>
        <taxon>Gammaproteobacteria</taxon>
        <taxon>Cellvibrionales</taxon>
        <taxon>Halieaceae</taxon>
        <taxon>Aequoribacter</taxon>
    </lineage>
</organism>
<evidence type="ECO:0000313" key="2">
    <source>
        <dbReference type="EMBL" id="EGG30150.1"/>
    </source>
</evidence>
<feature type="compositionally biased region" description="Basic and acidic residues" evidence="1">
    <location>
        <begin position="22"/>
        <end position="37"/>
    </location>
</feature>
<comment type="caution">
    <text evidence="2">The sequence shown here is derived from an EMBL/GenBank/DDBJ whole genome shotgun (WGS) entry which is preliminary data.</text>
</comment>
<name>F3L0J7_9GAMM</name>
<proteinExistence type="predicted"/>
<accession>F3L0J7</accession>
<evidence type="ECO:0000313" key="3">
    <source>
        <dbReference type="Proteomes" id="UP000005615"/>
    </source>
</evidence>
<feature type="compositionally biased region" description="Polar residues" evidence="1">
    <location>
        <begin position="1"/>
        <end position="21"/>
    </location>
</feature>
<dbReference type="Proteomes" id="UP000005615">
    <property type="component" value="Unassembled WGS sequence"/>
</dbReference>
<feature type="region of interest" description="Disordered" evidence="1">
    <location>
        <begin position="1"/>
        <end position="37"/>
    </location>
</feature>
<dbReference type="EMBL" id="AEIG01000022">
    <property type="protein sequence ID" value="EGG30150.1"/>
    <property type="molecule type" value="Genomic_DNA"/>
</dbReference>
<dbReference type="STRING" id="2518989.IMCC3088_933"/>
<dbReference type="AlphaFoldDB" id="F3L0J7"/>
<protein>
    <submittedName>
        <fullName evidence="2">Uncharacterized protein</fullName>
    </submittedName>
</protein>
<gene>
    <name evidence="2" type="ORF">IMCC3088_933</name>
</gene>
<sequence>MVLAQRLQTFQATAAKRSTSQAEHKSEKQRARTYEHE</sequence>